<accession>A0A974XR26</accession>
<dbReference type="InterPro" id="IPR050983">
    <property type="entry name" value="GST_Omega/HSP26"/>
</dbReference>
<dbReference type="KEGG" id="scyp:JYB88_07480"/>
<dbReference type="PANTHER" id="PTHR43968">
    <property type="match status" value="1"/>
</dbReference>
<dbReference type="InterPro" id="IPR036282">
    <property type="entry name" value="Glutathione-S-Trfase_C_sf"/>
</dbReference>
<name>A0A974XR26_9GAMM</name>
<sequence length="217" mass="24954">MPQALLYSFRRCPYAMRARAAIASAGIEVRLREVMLKRKPTQLLAINPKGTVPVLQLEDKVLTESLDIMVWALGQRDPHHLFVKDQEPQLQLIRQMDKEFKPWLDKYKYADRYPQHGADHYRSQCLEFLAPLELRLAKQAFLYGPTPSLADLAVFPFVRQFAMVDNNWFEAALPGLAAWLTSWLQGPLFSAIMTQYVEFADRGAEHSFGDCQLSRLV</sequence>
<feature type="domain" description="GST N-terminal" evidence="1">
    <location>
        <begin position="2"/>
        <end position="80"/>
    </location>
</feature>
<evidence type="ECO:0000259" key="1">
    <source>
        <dbReference type="PROSITE" id="PS50404"/>
    </source>
</evidence>
<dbReference type="InterPro" id="IPR036249">
    <property type="entry name" value="Thioredoxin-like_sf"/>
</dbReference>
<dbReference type="CDD" id="cd03196">
    <property type="entry name" value="GST_C_5"/>
    <property type="match status" value="1"/>
</dbReference>
<dbReference type="PANTHER" id="PTHR43968:SF6">
    <property type="entry name" value="GLUTATHIONE S-TRANSFERASE OMEGA"/>
    <property type="match status" value="1"/>
</dbReference>
<dbReference type="PROSITE" id="PS50404">
    <property type="entry name" value="GST_NTER"/>
    <property type="match status" value="1"/>
</dbReference>
<dbReference type="AlphaFoldDB" id="A0A974XR26"/>
<organism evidence="3 4">
    <name type="scientific">Shewanella cyperi</name>
    <dbReference type="NCBI Taxonomy" id="2814292"/>
    <lineage>
        <taxon>Bacteria</taxon>
        <taxon>Pseudomonadati</taxon>
        <taxon>Pseudomonadota</taxon>
        <taxon>Gammaproteobacteria</taxon>
        <taxon>Alteromonadales</taxon>
        <taxon>Shewanellaceae</taxon>
        <taxon>Shewanella</taxon>
    </lineage>
</organism>
<dbReference type="SFLD" id="SFLDG00358">
    <property type="entry name" value="Main_(cytGST)"/>
    <property type="match status" value="1"/>
</dbReference>
<protein>
    <submittedName>
        <fullName evidence="3">Glutathione S-transferase</fullName>
    </submittedName>
</protein>
<dbReference type="Gene3D" id="3.40.30.10">
    <property type="entry name" value="Glutaredoxin"/>
    <property type="match status" value="1"/>
</dbReference>
<feature type="domain" description="GST C-terminal" evidence="2">
    <location>
        <begin position="82"/>
        <end position="204"/>
    </location>
</feature>
<proteinExistence type="predicted"/>
<dbReference type="SUPFAM" id="SSF47616">
    <property type="entry name" value="GST C-terminal domain-like"/>
    <property type="match status" value="1"/>
</dbReference>
<dbReference type="Gene3D" id="1.20.1050.10">
    <property type="match status" value="1"/>
</dbReference>
<dbReference type="Proteomes" id="UP000663281">
    <property type="component" value="Chromosome"/>
</dbReference>
<gene>
    <name evidence="3" type="ORF">JYB88_07480</name>
</gene>
<evidence type="ECO:0000313" key="3">
    <source>
        <dbReference type="EMBL" id="QSX31823.1"/>
    </source>
</evidence>
<dbReference type="InterPro" id="IPR010987">
    <property type="entry name" value="Glutathione-S-Trfase_C-like"/>
</dbReference>
<dbReference type="PROSITE" id="PS50405">
    <property type="entry name" value="GST_CTER"/>
    <property type="match status" value="1"/>
</dbReference>
<dbReference type="EMBL" id="CP071504">
    <property type="protein sequence ID" value="QSX31823.1"/>
    <property type="molecule type" value="Genomic_DNA"/>
</dbReference>
<dbReference type="Pfam" id="PF13417">
    <property type="entry name" value="GST_N_3"/>
    <property type="match status" value="1"/>
</dbReference>
<dbReference type="InterPro" id="IPR040079">
    <property type="entry name" value="Glutathione_S-Trfase"/>
</dbReference>
<reference evidence="3 4" key="1">
    <citation type="submission" date="2021-03" db="EMBL/GenBank/DDBJ databases">
        <title>Novel species identification of genus Shewanella.</title>
        <authorList>
            <person name="Liu G."/>
            <person name="Zhang Q."/>
        </authorList>
    </citation>
    <scope>NUCLEOTIDE SEQUENCE [LARGE SCALE GENOMIC DNA]</scope>
    <source>
        <strain evidence="3 4">FJAT-53726</strain>
    </source>
</reference>
<dbReference type="GO" id="GO:0005737">
    <property type="term" value="C:cytoplasm"/>
    <property type="evidence" value="ECO:0007669"/>
    <property type="project" value="TreeGrafter"/>
</dbReference>
<dbReference type="Pfam" id="PF13410">
    <property type="entry name" value="GST_C_2"/>
    <property type="match status" value="1"/>
</dbReference>
<dbReference type="SFLD" id="SFLDS00019">
    <property type="entry name" value="Glutathione_Transferase_(cytos"/>
    <property type="match status" value="1"/>
</dbReference>
<dbReference type="InterPro" id="IPR004045">
    <property type="entry name" value="Glutathione_S-Trfase_N"/>
</dbReference>
<keyword evidence="4" id="KW-1185">Reference proteome</keyword>
<dbReference type="SUPFAM" id="SSF52833">
    <property type="entry name" value="Thioredoxin-like"/>
    <property type="match status" value="1"/>
</dbReference>
<evidence type="ECO:0000259" key="2">
    <source>
        <dbReference type="PROSITE" id="PS50405"/>
    </source>
</evidence>
<evidence type="ECO:0000313" key="4">
    <source>
        <dbReference type="Proteomes" id="UP000663281"/>
    </source>
</evidence>